<keyword evidence="1" id="KW-1133">Transmembrane helix</keyword>
<keyword evidence="1" id="KW-0812">Transmembrane</keyword>
<accession>A0A9W6QS13</accession>
<organism evidence="2 3">
    <name type="scientific">Actinokineospora globicatena</name>
    <dbReference type="NCBI Taxonomy" id="103729"/>
    <lineage>
        <taxon>Bacteria</taxon>
        <taxon>Bacillati</taxon>
        <taxon>Actinomycetota</taxon>
        <taxon>Actinomycetes</taxon>
        <taxon>Pseudonocardiales</taxon>
        <taxon>Pseudonocardiaceae</taxon>
        <taxon>Actinokineospora</taxon>
    </lineage>
</organism>
<evidence type="ECO:0000313" key="2">
    <source>
        <dbReference type="EMBL" id="GLW93562.1"/>
    </source>
</evidence>
<protein>
    <submittedName>
        <fullName evidence="2">Uncharacterized protein</fullName>
    </submittedName>
</protein>
<dbReference type="Proteomes" id="UP001165042">
    <property type="component" value="Unassembled WGS sequence"/>
</dbReference>
<proteinExistence type="predicted"/>
<name>A0A9W6QS13_9PSEU</name>
<sequence length="115" mass="13115">MVVGLLIHTVVWLTQEAGTVDWKQELLKFLMPIWLTVGALPYLYVFALACRYEILFNMYKAAGRPPARARIGTVLALRGNLDEIRQRWIATCQMGWYRNQGATTGQISWTGWATP</sequence>
<dbReference type="EMBL" id="BSSD01000006">
    <property type="protein sequence ID" value="GLW93562.1"/>
    <property type="molecule type" value="Genomic_DNA"/>
</dbReference>
<gene>
    <name evidence="2" type="ORF">Aglo03_43780</name>
</gene>
<evidence type="ECO:0000313" key="3">
    <source>
        <dbReference type="Proteomes" id="UP001165042"/>
    </source>
</evidence>
<dbReference type="AlphaFoldDB" id="A0A9W6QS13"/>
<evidence type="ECO:0000256" key="1">
    <source>
        <dbReference type="SAM" id="Phobius"/>
    </source>
</evidence>
<feature type="transmembrane region" description="Helical" evidence="1">
    <location>
        <begin position="33"/>
        <end position="54"/>
    </location>
</feature>
<comment type="caution">
    <text evidence="2">The sequence shown here is derived from an EMBL/GenBank/DDBJ whole genome shotgun (WGS) entry which is preliminary data.</text>
</comment>
<keyword evidence="3" id="KW-1185">Reference proteome</keyword>
<reference evidence="2" key="1">
    <citation type="submission" date="2023-02" db="EMBL/GenBank/DDBJ databases">
        <title>Actinokineospora globicatena NBRC 15670.</title>
        <authorList>
            <person name="Ichikawa N."/>
            <person name="Sato H."/>
            <person name="Tonouchi N."/>
        </authorList>
    </citation>
    <scope>NUCLEOTIDE SEQUENCE</scope>
    <source>
        <strain evidence="2">NBRC 15670</strain>
    </source>
</reference>
<keyword evidence="1" id="KW-0472">Membrane</keyword>